<dbReference type="InterPro" id="IPR027417">
    <property type="entry name" value="P-loop_NTPase"/>
</dbReference>
<comment type="caution">
    <text evidence="2">The sequence shown here is derived from an EMBL/GenBank/DDBJ whole genome shotgun (WGS) entry which is preliminary data.</text>
</comment>
<dbReference type="SUPFAM" id="SSF52540">
    <property type="entry name" value="P-loop containing nucleoside triphosphate hydrolases"/>
    <property type="match status" value="1"/>
</dbReference>
<dbReference type="PANTHER" id="PTHR12788">
    <property type="entry name" value="PROTEIN-TYROSINE SULFOTRANSFERASE 2"/>
    <property type="match status" value="1"/>
</dbReference>
<accession>A0ABX0H0A7</accession>
<gene>
    <name evidence="2" type="ORF">G9H71_15875</name>
</gene>
<dbReference type="Proteomes" id="UP000800981">
    <property type="component" value="Unassembled WGS sequence"/>
</dbReference>
<dbReference type="EMBL" id="JAANNP010000021">
    <property type="protein sequence ID" value="NHC15260.1"/>
    <property type="molecule type" value="Genomic_DNA"/>
</dbReference>
<protein>
    <submittedName>
        <fullName evidence="2">Sulfotransferase</fullName>
    </submittedName>
</protein>
<keyword evidence="1" id="KW-0808">Transferase</keyword>
<keyword evidence="3" id="KW-1185">Reference proteome</keyword>
<evidence type="ECO:0000313" key="2">
    <source>
        <dbReference type="EMBL" id="NHC15260.1"/>
    </source>
</evidence>
<proteinExistence type="predicted"/>
<sequence>MLSSVRSGSTLLRVLLNSHSQVCAPHELHLKHVTAGVADRQHAVLAMKQLGLDDEELTHLLWDRIMDRELRRTGKRVFVDKTPGNGAMWERLSTAWPQARFVFLLRHPATITQSLVKARPDLPQDRHERQVLAYAEQVEAARAALPGHVVRYEDLCADPERVTRDLCRFLGVRWEAGMLEYGSHKHGRFATGLGDWSDNIRSGRVQPPRPLPPIDEVPPRLRELTKVWGYA</sequence>
<dbReference type="Pfam" id="PF13469">
    <property type="entry name" value="Sulfotransfer_3"/>
    <property type="match status" value="1"/>
</dbReference>
<evidence type="ECO:0000256" key="1">
    <source>
        <dbReference type="ARBA" id="ARBA00022679"/>
    </source>
</evidence>
<reference evidence="2 3" key="1">
    <citation type="submission" date="2020-03" db="EMBL/GenBank/DDBJ databases">
        <title>Two novel Motilibacter sp.</title>
        <authorList>
            <person name="Liu S."/>
        </authorList>
    </citation>
    <scope>NUCLEOTIDE SEQUENCE [LARGE SCALE GENOMIC DNA]</scope>
    <source>
        <strain evidence="2 3">E257</strain>
    </source>
</reference>
<name>A0ABX0H0A7_9ACTN</name>
<dbReference type="PANTHER" id="PTHR12788:SF10">
    <property type="entry name" value="PROTEIN-TYROSINE SULFOTRANSFERASE"/>
    <property type="match status" value="1"/>
</dbReference>
<organism evidence="2 3">
    <name type="scientific">Motilibacter deserti</name>
    <dbReference type="NCBI Taxonomy" id="2714956"/>
    <lineage>
        <taxon>Bacteria</taxon>
        <taxon>Bacillati</taxon>
        <taxon>Actinomycetota</taxon>
        <taxon>Actinomycetes</taxon>
        <taxon>Motilibacterales</taxon>
        <taxon>Motilibacteraceae</taxon>
        <taxon>Motilibacter</taxon>
    </lineage>
</organism>
<dbReference type="Gene3D" id="3.40.50.300">
    <property type="entry name" value="P-loop containing nucleotide triphosphate hydrolases"/>
    <property type="match status" value="1"/>
</dbReference>
<evidence type="ECO:0000313" key="3">
    <source>
        <dbReference type="Proteomes" id="UP000800981"/>
    </source>
</evidence>
<dbReference type="InterPro" id="IPR026634">
    <property type="entry name" value="TPST-like"/>
</dbReference>